<feature type="region of interest" description="Disordered" evidence="1">
    <location>
        <begin position="1"/>
        <end position="20"/>
    </location>
</feature>
<reference evidence="4 5" key="1">
    <citation type="journal article" date="2017" name="BMC Genomics">
        <title>Genome sequencing of 39 Akkermansia muciniphila isolates reveals its population structure, genomic and functional diverisity, and global distribution in mammalian gut microbiotas.</title>
        <authorList>
            <person name="Guo X."/>
            <person name="Li S."/>
            <person name="Zhang J."/>
            <person name="Wu F."/>
            <person name="Li X."/>
            <person name="Wu D."/>
            <person name="Zhang M."/>
            <person name="Ou Z."/>
            <person name="Jie Z."/>
            <person name="Yan Q."/>
            <person name="Li P."/>
            <person name="Yi J."/>
            <person name="Peng Y."/>
        </authorList>
    </citation>
    <scope>NUCLEOTIDE SEQUENCE [LARGE SCALE GENOMIC DNA]</scope>
    <source>
        <strain evidence="4 5">GP28</strain>
    </source>
</reference>
<organism evidence="4 5">
    <name type="scientific">Akkermansia muciniphila</name>
    <dbReference type="NCBI Taxonomy" id="239935"/>
    <lineage>
        <taxon>Bacteria</taxon>
        <taxon>Pseudomonadati</taxon>
        <taxon>Verrucomicrobiota</taxon>
        <taxon>Verrucomicrobiia</taxon>
        <taxon>Verrucomicrobiales</taxon>
        <taxon>Akkermansiaceae</taxon>
        <taxon>Akkermansia</taxon>
    </lineage>
</organism>
<sequence>MKIRCCHNGSQYSEAPNPVRAKKSGMPPCGAHARKGSGYLTLTPACITFSPLKCITPKTSLRFLTRLPPPPPPPPPPSKRVLWIDVSRVIAALLIMYVHLSSPFLQAVSLHLFYLGRVPFFLVLAGYFLGRNITWNKAFNRAFWLFIPFMFWNVLYVFLVLPHDGASFRLENLIGIRDVFLPGMNLFSADDSHAVPPIGPSWFLRDIIILTLLTPLLVRVKILLFPAVLLFFCFFNTAPDHTETISIGTCAFYLLGVALSSRRIDDIHLLMNKKFGIFFWVSIFMPVVLIALYSAGVIPLWKETAIGMLLGVMMIMYAGIWMEKHLPGLSAKIALLAPACFLTFMLHWPIYGFLPPAMKSSLFAFFTPLLVFAAIVLFYFALKRFAPFLLPYLAHVKNTGRRQAQHGACDETIPLIRGLSGMSQSSERDAGNPMPGTRESF</sequence>
<keyword evidence="2" id="KW-0472">Membrane</keyword>
<dbReference type="InterPro" id="IPR002656">
    <property type="entry name" value="Acyl_transf_3_dom"/>
</dbReference>
<dbReference type="SUPFAM" id="SSF101447">
    <property type="entry name" value="Formin homology 2 domain (FH2 domain)"/>
    <property type="match status" value="1"/>
</dbReference>
<feature type="transmembrane region" description="Helical" evidence="2">
    <location>
        <begin position="333"/>
        <end position="350"/>
    </location>
</feature>
<feature type="domain" description="Acyltransferase 3" evidence="3">
    <location>
        <begin position="82"/>
        <end position="378"/>
    </location>
</feature>
<evidence type="ECO:0000259" key="3">
    <source>
        <dbReference type="Pfam" id="PF01757"/>
    </source>
</evidence>
<gene>
    <name evidence="4" type="ORF">CXT95_00250</name>
</gene>
<dbReference type="Proteomes" id="UP000236075">
    <property type="component" value="Unassembled WGS sequence"/>
</dbReference>
<dbReference type="EMBL" id="PJLB01000004">
    <property type="protein sequence ID" value="PND04902.1"/>
    <property type="molecule type" value="Genomic_DNA"/>
</dbReference>
<feature type="transmembrane region" description="Helical" evidence="2">
    <location>
        <begin position="81"/>
        <end position="100"/>
    </location>
</feature>
<evidence type="ECO:0000313" key="5">
    <source>
        <dbReference type="Proteomes" id="UP000236075"/>
    </source>
</evidence>
<comment type="caution">
    <text evidence="4">The sequence shown here is derived from an EMBL/GenBank/DDBJ whole genome shotgun (WGS) entry which is preliminary data.</text>
</comment>
<feature type="transmembrane region" description="Helical" evidence="2">
    <location>
        <begin position="142"/>
        <end position="161"/>
    </location>
</feature>
<feature type="transmembrane region" description="Helical" evidence="2">
    <location>
        <begin position="304"/>
        <end position="321"/>
    </location>
</feature>
<feature type="transmembrane region" description="Helical" evidence="2">
    <location>
        <begin position="362"/>
        <end position="382"/>
    </location>
</feature>
<dbReference type="Pfam" id="PF01757">
    <property type="entry name" value="Acyl_transf_3"/>
    <property type="match status" value="1"/>
</dbReference>
<proteinExistence type="predicted"/>
<keyword evidence="2" id="KW-1133">Transmembrane helix</keyword>
<feature type="region of interest" description="Disordered" evidence="1">
    <location>
        <begin position="421"/>
        <end position="441"/>
    </location>
</feature>
<evidence type="ECO:0000256" key="1">
    <source>
        <dbReference type="SAM" id="MobiDB-lite"/>
    </source>
</evidence>
<dbReference type="AlphaFoldDB" id="A0AAX0WMM0"/>
<name>A0AAX0WMM0_9BACT</name>
<evidence type="ECO:0000313" key="4">
    <source>
        <dbReference type="EMBL" id="PND04902.1"/>
    </source>
</evidence>
<keyword evidence="2" id="KW-0812">Transmembrane</keyword>
<feature type="transmembrane region" description="Helical" evidence="2">
    <location>
        <begin position="112"/>
        <end position="130"/>
    </location>
</feature>
<feature type="transmembrane region" description="Helical" evidence="2">
    <location>
        <begin position="220"/>
        <end position="238"/>
    </location>
</feature>
<accession>A0AAX0WMM0</accession>
<feature type="transmembrane region" description="Helical" evidence="2">
    <location>
        <begin position="244"/>
        <end position="264"/>
    </location>
</feature>
<protein>
    <recommendedName>
        <fullName evidence="3">Acyltransferase 3 domain-containing protein</fullName>
    </recommendedName>
</protein>
<evidence type="ECO:0000256" key="2">
    <source>
        <dbReference type="SAM" id="Phobius"/>
    </source>
</evidence>
<dbReference type="RefSeq" id="WP_102747868.1">
    <property type="nucleotide sequence ID" value="NZ_CP071886.1"/>
</dbReference>
<feature type="transmembrane region" description="Helical" evidence="2">
    <location>
        <begin position="276"/>
        <end position="298"/>
    </location>
</feature>
<dbReference type="GO" id="GO:0016747">
    <property type="term" value="F:acyltransferase activity, transferring groups other than amino-acyl groups"/>
    <property type="evidence" value="ECO:0007669"/>
    <property type="project" value="InterPro"/>
</dbReference>